<evidence type="ECO:0000313" key="6">
    <source>
        <dbReference type="Proteomes" id="UP000595897"/>
    </source>
</evidence>
<organism evidence="5 6">
    <name type="scientific">Anaeromicropila herbilytica</name>
    <dbReference type="NCBI Taxonomy" id="2785025"/>
    <lineage>
        <taxon>Bacteria</taxon>
        <taxon>Bacillati</taxon>
        <taxon>Bacillota</taxon>
        <taxon>Clostridia</taxon>
        <taxon>Lachnospirales</taxon>
        <taxon>Lachnospiraceae</taxon>
        <taxon>Anaeromicropila</taxon>
    </lineage>
</organism>
<dbReference type="PROSITE" id="PS51379">
    <property type="entry name" value="4FE4S_FER_2"/>
    <property type="match status" value="2"/>
</dbReference>
<keyword evidence="2" id="KW-0408">Iron</keyword>
<dbReference type="PANTHER" id="PTHR43578">
    <property type="entry name" value="NADH-QUINONE OXIDOREDUCTASE SUBUNIT F"/>
    <property type="match status" value="1"/>
</dbReference>
<dbReference type="Gene3D" id="1.20.1440.230">
    <property type="entry name" value="NADH-ubiquinone oxidoreductase 51kDa subunit, iron-sulphur binding domain"/>
    <property type="match status" value="1"/>
</dbReference>
<proteinExistence type="predicted"/>
<dbReference type="AlphaFoldDB" id="A0A7R7IE71"/>
<sequence>MLLENSTLCGHGLKGHSIRNRWNNKEWNELACLFIEDEKQSENVRYLLERYQKEICNGIIICKKELHINTIKIYISDCYKEYVGQLKEQIKQQLGELGYEIIVVTNKKHFEKEVFQELTLVHHAETMLALSRSLNKDDIPHKVITISGDVKNPGIYEIPYGITLRQIIDEYGKGIKSDKEIKFVQVGGNTGAVFTEEELDTTFEYENLMGYGTMIETAKIEVFPSDTCIVQWAVDKMLYNSKETCGKCVYCREGIYQLYKIMKDATEGKGRDGDIELSIELSETMKTGTLCDFGKSASNPLYTSLHKFRDEFDKHIDRKVCATLSCLAYANLYIDPNACDGCGACMDCPEKAIKGGEKLIHVIDVKACEKCGRCEAICSKKAVKRYGSIKPQLPTEPVEVGSFAAGGLDEKKGLGLGRRRRKSE</sequence>
<evidence type="ECO:0000256" key="3">
    <source>
        <dbReference type="ARBA" id="ARBA00023014"/>
    </source>
</evidence>
<dbReference type="InterPro" id="IPR037207">
    <property type="entry name" value="Nuop51_4Fe4S-bd_sf"/>
</dbReference>
<name>A0A7R7IE71_9FIRM</name>
<protein>
    <recommendedName>
        <fullName evidence="4">4Fe-4S ferredoxin-type domain-containing protein</fullName>
    </recommendedName>
</protein>
<dbReference type="Gene3D" id="3.30.70.20">
    <property type="match status" value="1"/>
</dbReference>
<dbReference type="Pfam" id="PF10589">
    <property type="entry name" value="NADH_4Fe-4S"/>
    <property type="match status" value="1"/>
</dbReference>
<dbReference type="SMART" id="SM00928">
    <property type="entry name" value="NADH_4Fe-4S"/>
    <property type="match status" value="1"/>
</dbReference>
<gene>
    <name evidence="5" type="ORF">bsdtb5_30990</name>
</gene>
<dbReference type="InterPro" id="IPR017896">
    <property type="entry name" value="4Fe4S_Fe-S-bd"/>
</dbReference>
<reference evidence="5 6" key="1">
    <citation type="submission" date="2020-11" db="EMBL/GenBank/DDBJ databases">
        <title>Draft genome sequencing of a Lachnospiraceae strain isolated from anoxic soil subjected to BSD treatment.</title>
        <authorList>
            <person name="Uek A."/>
            <person name="Tonouchi A."/>
        </authorList>
    </citation>
    <scope>NUCLEOTIDE SEQUENCE [LARGE SCALE GENOMIC DNA]</scope>
    <source>
        <strain evidence="5 6">TB5</strain>
    </source>
</reference>
<dbReference type="SUPFAM" id="SSF142984">
    <property type="entry name" value="Nqo1 middle domain-like"/>
    <property type="match status" value="1"/>
</dbReference>
<keyword evidence="1" id="KW-0479">Metal-binding</keyword>
<dbReference type="Gene3D" id="3.10.20.600">
    <property type="match status" value="1"/>
</dbReference>
<keyword evidence="3" id="KW-0411">Iron-sulfur</keyword>
<dbReference type="KEGG" id="ahb:bsdtb5_30990"/>
<dbReference type="RefSeq" id="WP_271712895.1">
    <property type="nucleotide sequence ID" value="NZ_AP024169.1"/>
</dbReference>
<dbReference type="SUPFAM" id="SSF140490">
    <property type="entry name" value="Nqo1C-terminal domain-like"/>
    <property type="match status" value="1"/>
</dbReference>
<accession>A0A7R7IE71</accession>
<keyword evidence="6" id="KW-1185">Reference proteome</keyword>
<feature type="domain" description="4Fe-4S ferredoxin-type" evidence="4">
    <location>
        <begin position="330"/>
        <end position="358"/>
    </location>
</feature>
<dbReference type="GO" id="GO:0046872">
    <property type="term" value="F:metal ion binding"/>
    <property type="evidence" value="ECO:0007669"/>
    <property type="project" value="UniProtKB-KW"/>
</dbReference>
<dbReference type="Pfam" id="PF10531">
    <property type="entry name" value="SLBB"/>
    <property type="match status" value="1"/>
</dbReference>
<evidence type="ECO:0000256" key="2">
    <source>
        <dbReference type="ARBA" id="ARBA00023004"/>
    </source>
</evidence>
<dbReference type="InterPro" id="IPR019575">
    <property type="entry name" value="Nuop51_4Fe4S-bd"/>
</dbReference>
<evidence type="ECO:0000313" key="5">
    <source>
        <dbReference type="EMBL" id="BCN31804.1"/>
    </source>
</evidence>
<dbReference type="SUPFAM" id="SSF54862">
    <property type="entry name" value="4Fe-4S ferredoxins"/>
    <property type="match status" value="1"/>
</dbReference>
<evidence type="ECO:0000256" key="1">
    <source>
        <dbReference type="ARBA" id="ARBA00022723"/>
    </source>
</evidence>
<dbReference type="Pfam" id="PF13237">
    <property type="entry name" value="Fer4_10"/>
    <property type="match status" value="1"/>
</dbReference>
<feature type="domain" description="4Fe-4S ferredoxin-type" evidence="4">
    <location>
        <begin position="359"/>
        <end position="388"/>
    </location>
</feature>
<dbReference type="InterPro" id="IPR019554">
    <property type="entry name" value="Soluble_ligand-bd"/>
</dbReference>
<dbReference type="EMBL" id="AP024169">
    <property type="protein sequence ID" value="BCN31804.1"/>
    <property type="molecule type" value="Genomic_DNA"/>
</dbReference>
<dbReference type="GO" id="GO:0051539">
    <property type="term" value="F:4 iron, 4 sulfur cluster binding"/>
    <property type="evidence" value="ECO:0007669"/>
    <property type="project" value="InterPro"/>
</dbReference>
<dbReference type="PANTHER" id="PTHR43578:SF3">
    <property type="entry name" value="NADH-QUINONE OXIDOREDUCTASE SUBUNIT F"/>
    <property type="match status" value="1"/>
</dbReference>
<evidence type="ECO:0000259" key="4">
    <source>
        <dbReference type="PROSITE" id="PS51379"/>
    </source>
</evidence>
<dbReference type="Proteomes" id="UP000595897">
    <property type="component" value="Chromosome"/>
</dbReference>